<dbReference type="Proteomes" id="UP001311799">
    <property type="component" value="Unassembled WGS sequence"/>
</dbReference>
<organism evidence="1 2">
    <name type="scientific">Cryptosporidium xiaoi</name>
    <dbReference type="NCBI Taxonomy" id="659607"/>
    <lineage>
        <taxon>Eukaryota</taxon>
        <taxon>Sar</taxon>
        <taxon>Alveolata</taxon>
        <taxon>Apicomplexa</taxon>
        <taxon>Conoidasida</taxon>
        <taxon>Coccidia</taxon>
        <taxon>Eucoccidiorida</taxon>
        <taxon>Eimeriorina</taxon>
        <taxon>Cryptosporidiidae</taxon>
        <taxon>Cryptosporidium</taxon>
    </lineage>
</organism>
<dbReference type="AlphaFoldDB" id="A0AAV9Y0G0"/>
<sequence>MRYSYDRFYHNEISRILLFLLFIIGISSQINSQKLRSNYFSGSVSGYNDSAIRKRISEILITNITFYNETTDINSFFGSLLCDFTKVNQDLISSEKVAGTTDTKIENDTILERNLEESYLEQESKIKKKMAFDWGCHFKLGEQSLGASELINTYNDIDTESHVQKLFSSFFNTTQKEYIDRKRKIIAPMFKEVVVPNLMEAVFNSELEEPTREILTNELLLDGEIGKASIPVTRPDGLPSILFIGIESNMMPLNVIYKKEKDGFLFRTFKDIDLPEIPKIAGERLKKWLALKYKEVYDSIVKKLPYDEESYNILELIDRYGIFFVVEFKDDAVCFLTKVTLFNSIIDSNTAIESGYYSRVTRLLFARLRPFLPLASSFIPLEISEFRSLSFVGSPILMSRVDSEEDALTQQVLYYWSHDSEKALYNYNRKNHLCNERELYQTLEYENLCLIPPNYIDPRNPETLNSGYLVTVSCFGLQPIGTIALYSQNSQYLLKTCEKDGKWGDARILTNLERAVTILHKCHLRNGSGANFFSRVSIVQKN</sequence>
<evidence type="ECO:0000313" key="1">
    <source>
        <dbReference type="EMBL" id="KAK6590422.1"/>
    </source>
</evidence>
<name>A0AAV9Y0G0_9CRYT</name>
<comment type="caution">
    <text evidence="1">The sequence shown here is derived from an EMBL/GenBank/DDBJ whole genome shotgun (WGS) entry which is preliminary data.</text>
</comment>
<proteinExistence type="predicted"/>
<gene>
    <name evidence="1" type="ORF">RS030_152289</name>
</gene>
<accession>A0AAV9Y0G0</accession>
<dbReference type="EMBL" id="JAWDEY010000006">
    <property type="protein sequence ID" value="KAK6590422.1"/>
    <property type="molecule type" value="Genomic_DNA"/>
</dbReference>
<protein>
    <submittedName>
        <fullName evidence="1">Uncharacterized protein</fullName>
    </submittedName>
</protein>
<evidence type="ECO:0000313" key="2">
    <source>
        <dbReference type="Proteomes" id="UP001311799"/>
    </source>
</evidence>
<keyword evidence="2" id="KW-1185">Reference proteome</keyword>
<reference evidence="1 2" key="1">
    <citation type="submission" date="2023-10" db="EMBL/GenBank/DDBJ databases">
        <title>Comparative genomics analysis reveals potential genetic determinants of host preference in Cryptosporidium xiaoi.</title>
        <authorList>
            <person name="Xiao L."/>
            <person name="Li J."/>
        </authorList>
    </citation>
    <scope>NUCLEOTIDE SEQUENCE [LARGE SCALE GENOMIC DNA]</scope>
    <source>
        <strain evidence="1 2">52996</strain>
    </source>
</reference>